<keyword evidence="3" id="KW-1185">Reference proteome</keyword>
<keyword evidence="1" id="KW-0732">Signal</keyword>
<dbReference type="KEGG" id="ker:91102321"/>
<evidence type="ECO:0000313" key="2">
    <source>
        <dbReference type="EMBL" id="WWD05441.1"/>
    </source>
</evidence>
<dbReference type="GeneID" id="91102321"/>
<dbReference type="AlphaFoldDB" id="A0AAX4KFS5"/>
<proteinExistence type="predicted"/>
<feature type="signal peptide" evidence="1">
    <location>
        <begin position="1"/>
        <end position="21"/>
    </location>
</feature>
<name>A0AAX4KFS5_9TREE</name>
<sequence>MLVPQLTVLLLSQSFFLSVWARPDSPRVLRRDGNHDVIQVTGENKFGLPSGVLMELLLPPVITDVNETATNNVTGDANNNSTTSPAHNLEQRGLANIAWAATKLFWNPLSFSSWLNLGGLGCTIVGLAVKQIPNWVNYGCAFAGFVGAILSVFQGRQNVYDAYYQYQQEQGNILLLNELPFGSFYGELRRSEVANSTGYDQINWLQSHFVNKTLERARSSTGYTLHDATTGYGLTTPMALLLATESNPAIVSWALDGELQHLPTAVWRNESAKGIGFVGRSLNWLPVTENHKRDNCGSYCVYYANGGEQYYSSSQNQNPDAPDAIYYGEDFYGNADQFVEIDDDFGGEYASSNGLAEAAGYLSNDAGGSGWWDTCVCFQTSNTWVSTGSIQMTWNNGGYNGYGQCWQPNCGAG</sequence>
<evidence type="ECO:0000313" key="3">
    <source>
        <dbReference type="Proteomes" id="UP001358614"/>
    </source>
</evidence>
<reference evidence="2 3" key="1">
    <citation type="submission" date="2024-01" db="EMBL/GenBank/DDBJ databases">
        <title>Comparative genomics of Cryptococcus and Kwoniella reveals pathogenesis evolution and contrasting modes of karyotype evolution via chromosome fusion or intercentromeric recombination.</title>
        <authorList>
            <person name="Coelho M.A."/>
            <person name="David-Palma M."/>
            <person name="Shea T."/>
            <person name="Bowers K."/>
            <person name="McGinley-Smith S."/>
            <person name="Mohammad A.W."/>
            <person name="Gnirke A."/>
            <person name="Yurkov A.M."/>
            <person name="Nowrousian M."/>
            <person name="Sun S."/>
            <person name="Cuomo C.A."/>
            <person name="Heitman J."/>
        </authorList>
    </citation>
    <scope>NUCLEOTIDE SEQUENCE [LARGE SCALE GENOMIC DNA]</scope>
    <source>
        <strain evidence="2 3">PYCC6329</strain>
    </source>
</reference>
<protein>
    <submittedName>
        <fullName evidence="2">Uncharacterized protein</fullName>
    </submittedName>
</protein>
<gene>
    <name evidence="2" type="ORF">V865_003518</name>
</gene>
<evidence type="ECO:0000256" key="1">
    <source>
        <dbReference type="SAM" id="SignalP"/>
    </source>
</evidence>
<dbReference type="RefSeq" id="XP_066083408.1">
    <property type="nucleotide sequence ID" value="XM_066227311.1"/>
</dbReference>
<accession>A0AAX4KFS5</accession>
<feature type="chain" id="PRO_5043522763" evidence="1">
    <location>
        <begin position="22"/>
        <end position="413"/>
    </location>
</feature>
<organism evidence="2 3">
    <name type="scientific">Kwoniella europaea PYCC6329</name>
    <dbReference type="NCBI Taxonomy" id="1423913"/>
    <lineage>
        <taxon>Eukaryota</taxon>
        <taxon>Fungi</taxon>
        <taxon>Dikarya</taxon>
        <taxon>Basidiomycota</taxon>
        <taxon>Agaricomycotina</taxon>
        <taxon>Tremellomycetes</taxon>
        <taxon>Tremellales</taxon>
        <taxon>Cryptococcaceae</taxon>
        <taxon>Kwoniella</taxon>
    </lineage>
</organism>
<dbReference type="Proteomes" id="UP001358614">
    <property type="component" value="Chromosome 1"/>
</dbReference>
<dbReference type="EMBL" id="CP144089">
    <property type="protein sequence ID" value="WWD05441.1"/>
    <property type="molecule type" value="Genomic_DNA"/>
</dbReference>